<dbReference type="AlphaFoldDB" id="W3XM89"/>
<dbReference type="GO" id="GO:0016616">
    <property type="term" value="F:oxidoreductase activity, acting on the CH-OH group of donors, NAD or NADP as acceptor"/>
    <property type="evidence" value="ECO:0007669"/>
    <property type="project" value="InterPro"/>
</dbReference>
<evidence type="ECO:0000256" key="4">
    <source>
        <dbReference type="RuleBase" id="RU003719"/>
    </source>
</evidence>
<proteinExistence type="inferred from homology"/>
<dbReference type="PANTHER" id="PTHR43761">
    <property type="entry name" value="D-ISOMER SPECIFIC 2-HYDROXYACID DEHYDROGENASE FAMILY PROTEIN (AFU_ORTHOLOGUE AFUA_1G13630)"/>
    <property type="match status" value="1"/>
</dbReference>
<dbReference type="eggNOG" id="KOG0069">
    <property type="taxonomic scope" value="Eukaryota"/>
</dbReference>
<dbReference type="EMBL" id="KI912109">
    <property type="protein sequence ID" value="ETS87109.1"/>
    <property type="molecule type" value="Genomic_DNA"/>
</dbReference>
<dbReference type="InParanoid" id="W3XM89"/>
<dbReference type="Gene3D" id="3.40.50.720">
    <property type="entry name" value="NAD(P)-binding Rossmann-like Domain"/>
    <property type="match status" value="2"/>
</dbReference>
<evidence type="ECO:0000256" key="1">
    <source>
        <dbReference type="ARBA" id="ARBA00005854"/>
    </source>
</evidence>
<sequence length="332" mass="35526">MASPRHFNIVALETFFCPLPPLTVPSPHTFTLTEYTRTAAHETAERIRDADIIITTTLRLDASVLSSTTCPNLKFIAVMASGTDSIDLDACKERGIRVVNSPECNVTAVAEHALGLYFAARRSIVPSMRHLGAGQWPQRGTLMTTTYAAGKPPRGCGSETAVIYGHGAVGRAVQALFEALGMTVLIAARKGTPPTDGRVAFEESLKVATVMVVCCPRTPETLNLLSGPELALVRDDAVLVNVARGGIVDESALLKALQENQLAGAAVDVFATEPASPETSPLLGPEAAHVNLVTTPHTAWIGMDTATNYRRVLQENIDGFIMDRLEKNRVKA</sequence>
<dbReference type="STRING" id="1229662.W3XM89"/>
<dbReference type="KEGG" id="pfy:PFICI_00937"/>
<dbReference type="InterPro" id="IPR036291">
    <property type="entry name" value="NAD(P)-bd_dom_sf"/>
</dbReference>
<dbReference type="OMA" id="IEAVHCP"/>
<protein>
    <recommendedName>
        <fullName evidence="9">Glycerate dehydrogenase</fullName>
    </recommendedName>
</protein>
<dbReference type="InterPro" id="IPR050418">
    <property type="entry name" value="D-iso_2-hydroxyacid_DH_PdxB"/>
</dbReference>
<evidence type="ECO:0000313" key="8">
    <source>
        <dbReference type="Proteomes" id="UP000030651"/>
    </source>
</evidence>
<name>W3XM89_PESFW</name>
<dbReference type="RefSeq" id="XP_007827709.1">
    <property type="nucleotide sequence ID" value="XM_007829518.1"/>
</dbReference>
<dbReference type="PROSITE" id="PS00671">
    <property type="entry name" value="D_2_HYDROXYACID_DH_3"/>
    <property type="match status" value="1"/>
</dbReference>
<gene>
    <name evidence="7" type="ORF">PFICI_00937</name>
</gene>
<dbReference type="InterPro" id="IPR006139">
    <property type="entry name" value="D-isomer_2_OHA_DH_cat_dom"/>
</dbReference>
<evidence type="ECO:0000256" key="2">
    <source>
        <dbReference type="ARBA" id="ARBA00023002"/>
    </source>
</evidence>
<dbReference type="Pfam" id="PF00389">
    <property type="entry name" value="2-Hacid_dh"/>
    <property type="match status" value="1"/>
</dbReference>
<keyword evidence="8" id="KW-1185">Reference proteome</keyword>
<dbReference type="Proteomes" id="UP000030651">
    <property type="component" value="Unassembled WGS sequence"/>
</dbReference>
<dbReference type="CDD" id="cd05198">
    <property type="entry name" value="formate_dh_like"/>
    <property type="match status" value="1"/>
</dbReference>
<keyword evidence="2 4" id="KW-0560">Oxidoreductase</keyword>
<dbReference type="InterPro" id="IPR029753">
    <property type="entry name" value="D-isomer_DH_CS"/>
</dbReference>
<evidence type="ECO:0000259" key="6">
    <source>
        <dbReference type="Pfam" id="PF02826"/>
    </source>
</evidence>
<accession>W3XM89</accession>
<comment type="similarity">
    <text evidence="1 4">Belongs to the D-isomer specific 2-hydroxyacid dehydrogenase family.</text>
</comment>
<dbReference type="GO" id="GO:0051287">
    <property type="term" value="F:NAD binding"/>
    <property type="evidence" value="ECO:0007669"/>
    <property type="project" value="InterPro"/>
</dbReference>
<dbReference type="Pfam" id="PF02826">
    <property type="entry name" value="2-Hacid_dh_C"/>
    <property type="match status" value="1"/>
</dbReference>
<dbReference type="PANTHER" id="PTHR43761:SF1">
    <property type="entry name" value="D-ISOMER SPECIFIC 2-HYDROXYACID DEHYDROGENASE CATALYTIC DOMAIN-CONTAINING PROTEIN-RELATED"/>
    <property type="match status" value="1"/>
</dbReference>
<dbReference type="OrthoDB" id="298012at2759"/>
<organism evidence="7 8">
    <name type="scientific">Pestalotiopsis fici (strain W106-1 / CGMCC3.15140)</name>
    <dbReference type="NCBI Taxonomy" id="1229662"/>
    <lineage>
        <taxon>Eukaryota</taxon>
        <taxon>Fungi</taxon>
        <taxon>Dikarya</taxon>
        <taxon>Ascomycota</taxon>
        <taxon>Pezizomycotina</taxon>
        <taxon>Sordariomycetes</taxon>
        <taxon>Xylariomycetidae</taxon>
        <taxon>Amphisphaeriales</taxon>
        <taxon>Sporocadaceae</taxon>
        <taxon>Pestalotiopsis</taxon>
    </lineage>
</organism>
<evidence type="ECO:0000313" key="7">
    <source>
        <dbReference type="EMBL" id="ETS87109.1"/>
    </source>
</evidence>
<evidence type="ECO:0000256" key="3">
    <source>
        <dbReference type="ARBA" id="ARBA00023027"/>
    </source>
</evidence>
<dbReference type="HOGENOM" id="CLU_019796_1_3_1"/>
<dbReference type="GeneID" id="19265950"/>
<keyword evidence="3" id="KW-0520">NAD</keyword>
<reference evidence="8" key="1">
    <citation type="journal article" date="2015" name="BMC Genomics">
        <title>Genomic and transcriptomic analysis of the endophytic fungus Pestalotiopsis fici reveals its lifestyle and high potential for synthesis of natural products.</title>
        <authorList>
            <person name="Wang X."/>
            <person name="Zhang X."/>
            <person name="Liu L."/>
            <person name="Xiang M."/>
            <person name="Wang W."/>
            <person name="Sun X."/>
            <person name="Che Y."/>
            <person name="Guo L."/>
            <person name="Liu G."/>
            <person name="Guo L."/>
            <person name="Wang C."/>
            <person name="Yin W.B."/>
            <person name="Stadler M."/>
            <person name="Zhang X."/>
            <person name="Liu X."/>
        </authorList>
    </citation>
    <scope>NUCLEOTIDE SEQUENCE [LARGE SCALE GENOMIC DNA]</scope>
    <source>
        <strain evidence="8">W106-1 / CGMCC3.15140</strain>
    </source>
</reference>
<evidence type="ECO:0000259" key="5">
    <source>
        <dbReference type="Pfam" id="PF00389"/>
    </source>
</evidence>
<dbReference type="SUPFAM" id="SSF51735">
    <property type="entry name" value="NAD(P)-binding Rossmann-fold domains"/>
    <property type="match status" value="1"/>
</dbReference>
<feature type="domain" description="D-isomer specific 2-hydroxyacid dehydrogenase catalytic" evidence="5">
    <location>
        <begin position="37"/>
        <end position="323"/>
    </location>
</feature>
<dbReference type="InterPro" id="IPR006140">
    <property type="entry name" value="D-isomer_DH_NAD-bd"/>
</dbReference>
<feature type="domain" description="D-isomer specific 2-hydroxyacid dehydrogenase NAD-binding" evidence="6">
    <location>
        <begin position="115"/>
        <end position="299"/>
    </location>
</feature>
<evidence type="ECO:0008006" key="9">
    <source>
        <dbReference type="Google" id="ProtNLM"/>
    </source>
</evidence>
<dbReference type="SUPFAM" id="SSF52283">
    <property type="entry name" value="Formate/glycerate dehydrogenase catalytic domain-like"/>
    <property type="match status" value="1"/>
</dbReference>